<dbReference type="AlphaFoldDB" id="A0A8H6MPB4"/>
<evidence type="ECO:0000313" key="3">
    <source>
        <dbReference type="Proteomes" id="UP000652219"/>
    </source>
</evidence>
<sequence>MAVTTEPRAATDRPVRRSGPMTHCHTVANLAVIVFKLTVNRANLLSGYPPEVQLKVVLEAERETELIDVRAGITAKLVDRKLVTVSTEAPMQYALELFGNVCPSD</sequence>
<evidence type="ECO:0000313" key="2">
    <source>
        <dbReference type="EMBL" id="KAF6804182.1"/>
    </source>
</evidence>
<proteinExistence type="predicted"/>
<feature type="region of interest" description="Disordered" evidence="1">
    <location>
        <begin position="1"/>
        <end position="20"/>
    </location>
</feature>
<dbReference type="Proteomes" id="UP000652219">
    <property type="component" value="Unassembled WGS sequence"/>
</dbReference>
<keyword evidence="3" id="KW-1185">Reference proteome</keyword>
<protein>
    <submittedName>
        <fullName evidence="2">H(+)/Cl(-) exchange transporter 5-like protein 2</fullName>
    </submittedName>
</protein>
<organism evidence="2 3">
    <name type="scientific">Colletotrichum sojae</name>
    <dbReference type="NCBI Taxonomy" id="2175907"/>
    <lineage>
        <taxon>Eukaryota</taxon>
        <taxon>Fungi</taxon>
        <taxon>Dikarya</taxon>
        <taxon>Ascomycota</taxon>
        <taxon>Pezizomycotina</taxon>
        <taxon>Sordariomycetes</taxon>
        <taxon>Hypocreomycetidae</taxon>
        <taxon>Glomerellales</taxon>
        <taxon>Glomerellaceae</taxon>
        <taxon>Colletotrichum</taxon>
        <taxon>Colletotrichum orchidearum species complex</taxon>
    </lineage>
</organism>
<reference evidence="2 3" key="1">
    <citation type="journal article" date="2020" name="Phytopathology">
        <title>Genome Sequence Resources of Colletotrichum truncatum, C. plurivorum, C. musicola, and C. sojae: Four Species Pathogenic to Soybean (Glycine max).</title>
        <authorList>
            <person name="Rogerio F."/>
            <person name="Boufleur T.R."/>
            <person name="Ciampi-Guillardi M."/>
            <person name="Sukno S.A."/>
            <person name="Thon M.R."/>
            <person name="Massola Junior N.S."/>
            <person name="Baroncelli R."/>
        </authorList>
    </citation>
    <scope>NUCLEOTIDE SEQUENCE [LARGE SCALE GENOMIC DNA]</scope>
    <source>
        <strain evidence="2 3">LFN0009</strain>
    </source>
</reference>
<name>A0A8H6MPB4_9PEZI</name>
<dbReference type="EMBL" id="WIGN01000216">
    <property type="protein sequence ID" value="KAF6804182.1"/>
    <property type="molecule type" value="Genomic_DNA"/>
</dbReference>
<gene>
    <name evidence="2" type="ORF">CSOJ01_10380</name>
</gene>
<comment type="caution">
    <text evidence="2">The sequence shown here is derived from an EMBL/GenBank/DDBJ whole genome shotgun (WGS) entry which is preliminary data.</text>
</comment>
<evidence type="ECO:0000256" key="1">
    <source>
        <dbReference type="SAM" id="MobiDB-lite"/>
    </source>
</evidence>
<accession>A0A8H6MPB4</accession>